<evidence type="ECO:0000259" key="7">
    <source>
        <dbReference type="Pfam" id="PF25990"/>
    </source>
</evidence>
<dbReference type="Pfam" id="PF25967">
    <property type="entry name" value="RND-MFP_C"/>
    <property type="match status" value="1"/>
</dbReference>
<dbReference type="Gene3D" id="2.40.420.20">
    <property type="match status" value="1"/>
</dbReference>
<dbReference type="Gene3D" id="6.10.140.1990">
    <property type="match status" value="1"/>
</dbReference>
<dbReference type="InterPro" id="IPR006143">
    <property type="entry name" value="RND_pump_MFP"/>
</dbReference>
<gene>
    <name evidence="8" type="ORF">GCM10010971_05510</name>
</gene>
<dbReference type="EMBL" id="BMLY01000001">
    <property type="protein sequence ID" value="GGP24732.1"/>
    <property type="molecule type" value="Genomic_DNA"/>
</dbReference>
<comment type="subcellular location">
    <subcellularLocation>
        <location evidence="1">Cell envelope</location>
    </subcellularLocation>
</comment>
<feature type="domain" description="Multidrug resistance protein MdtA-like barrel-sandwich hybrid" evidence="5">
    <location>
        <begin position="61"/>
        <end position="216"/>
    </location>
</feature>
<dbReference type="PANTHER" id="PTHR30469">
    <property type="entry name" value="MULTIDRUG RESISTANCE PROTEIN MDTA"/>
    <property type="match status" value="1"/>
</dbReference>
<dbReference type="Proteomes" id="UP000621859">
    <property type="component" value="Unassembled WGS sequence"/>
</dbReference>
<evidence type="ECO:0000259" key="5">
    <source>
        <dbReference type="Pfam" id="PF25917"/>
    </source>
</evidence>
<evidence type="ECO:0000259" key="6">
    <source>
        <dbReference type="Pfam" id="PF25967"/>
    </source>
</evidence>
<protein>
    <submittedName>
        <fullName evidence="8">Drug-efflux protein</fullName>
    </submittedName>
</protein>
<accession>A0ABQ2PGL3</accession>
<sequence>MKLSRKTTRIIVIGLIVLVALFALSRVLFKPPKPQFLTTPVSRMDLEDSVLASGTIKPIKQVSVGAQVNGQLKSLKVVLGERVTKGQLLAEIDPVLQQNDLRKAEAGLNNVIAQKVSKQALLKQYELALQRQQTMIANDASARADLESAQAQVDSTRADLAALDAQIKQSAVDVDTAKANLGYTRITAPMDGEIISIVTQEGQTVVSAQSAPTILIMANLDTMTIKSQISEADVVRVKPGQPVYFTILGAQDKKFESKLRAIEPAPESISSESTTTSTSTTSTSAVYYNGLFDVANPGHVLKTNMTAQVSIVQGEAKHALAIPVTALGKKAPDGTYEVRVLGKNEMPEVRHIKAGLNNNVNVQVLSGLNEGEKVIVGDTSMLKTASNDDHRGPPPGH</sequence>
<proteinExistence type="inferred from homology"/>
<organism evidence="8 9">
    <name type="scientific">Silvimonas amylolytica</name>
    <dbReference type="NCBI Taxonomy" id="449663"/>
    <lineage>
        <taxon>Bacteria</taxon>
        <taxon>Pseudomonadati</taxon>
        <taxon>Pseudomonadota</taxon>
        <taxon>Betaproteobacteria</taxon>
        <taxon>Neisseriales</taxon>
        <taxon>Chitinibacteraceae</taxon>
        <taxon>Silvimonas</taxon>
    </lineage>
</organism>
<reference evidence="9" key="1">
    <citation type="journal article" date="2019" name="Int. J. Syst. Evol. Microbiol.">
        <title>The Global Catalogue of Microorganisms (GCM) 10K type strain sequencing project: providing services to taxonomists for standard genome sequencing and annotation.</title>
        <authorList>
            <consortium name="The Broad Institute Genomics Platform"/>
            <consortium name="The Broad Institute Genome Sequencing Center for Infectious Disease"/>
            <person name="Wu L."/>
            <person name="Ma J."/>
        </authorList>
    </citation>
    <scope>NUCLEOTIDE SEQUENCE [LARGE SCALE GENOMIC DNA]</scope>
    <source>
        <strain evidence="9">CGMCC 1.8860</strain>
    </source>
</reference>
<dbReference type="Gene3D" id="2.40.50.100">
    <property type="match status" value="1"/>
</dbReference>
<evidence type="ECO:0000256" key="2">
    <source>
        <dbReference type="ARBA" id="ARBA00009477"/>
    </source>
</evidence>
<dbReference type="InterPro" id="IPR058627">
    <property type="entry name" value="MdtA-like_C"/>
</dbReference>
<feature type="domain" description="YknX-like beta-barrel" evidence="7">
    <location>
        <begin position="223"/>
        <end position="311"/>
    </location>
</feature>
<name>A0ABQ2PGL3_9NEIS</name>
<evidence type="ECO:0000256" key="3">
    <source>
        <dbReference type="ARBA" id="ARBA00022448"/>
    </source>
</evidence>
<dbReference type="Pfam" id="PF25990">
    <property type="entry name" value="Beta-barrel_YknX"/>
    <property type="match status" value="1"/>
</dbReference>
<comment type="caution">
    <text evidence="8">The sequence shown here is derived from an EMBL/GenBank/DDBJ whole genome shotgun (WGS) entry which is preliminary data.</text>
</comment>
<dbReference type="PANTHER" id="PTHR30469:SF33">
    <property type="entry name" value="SLR1207 PROTEIN"/>
    <property type="match status" value="1"/>
</dbReference>
<keyword evidence="4" id="KW-0175">Coiled coil</keyword>
<dbReference type="Pfam" id="PF25917">
    <property type="entry name" value="BSH_RND"/>
    <property type="match status" value="1"/>
</dbReference>
<dbReference type="SUPFAM" id="SSF111369">
    <property type="entry name" value="HlyD-like secretion proteins"/>
    <property type="match status" value="1"/>
</dbReference>
<evidence type="ECO:0000256" key="1">
    <source>
        <dbReference type="ARBA" id="ARBA00004196"/>
    </source>
</evidence>
<comment type="similarity">
    <text evidence="2">Belongs to the membrane fusion protein (MFP) (TC 8.A.1) family.</text>
</comment>
<dbReference type="NCBIfam" id="TIGR01730">
    <property type="entry name" value="RND_mfp"/>
    <property type="match status" value="1"/>
</dbReference>
<dbReference type="InterPro" id="IPR058636">
    <property type="entry name" value="Beta-barrel_YknX"/>
</dbReference>
<evidence type="ECO:0000313" key="9">
    <source>
        <dbReference type="Proteomes" id="UP000621859"/>
    </source>
</evidence>
<keyword evidence="9" id="KW-1185">Reference proteome</keyword>
<evidence type="ECO:0000256" key="4">
    <source>
        <dbReference type="ARBA" id="ARBA00023054"/>
    </source>
</evidence>
<feature type="domain" description="Multidrug resistance protein MdtA-like C-terminal permuted SH3" evidence="6">
    <location>
        <begin position="319"/>
        <end position="378"/>
    </location>
</feature>
<dbReference type="Gene3D" id="2.40.30.170">
    <property type="match status" value="1"/>
</dbReference>
<dbReference type="InterPro" id="IPR058625">
    <property type="entry name" value="MdtA-like_BSH"/>
</dbReference>
<dbReference type="RefSeq" id="WP_188688450.1">
    <property type="nucleotide sequence ID" value="NZ_BMLY01000001.1"/>
</dbReference>
<dbReference type="InterPro" id="IPR030190">
    <property type="entry name" value="MacA_alpha-hairpin_sf"/>
</dbReference>
<keyword evidence="3" id="KW-0813">Transport</keyword>
<evidence type="ECO:0000313" key="8">
    <source>
        <dbReference type="EMBL" id="GGP24732.1"/>
    </source>
</evidence>